<dbReference type="Gene3D" id="2.60.120.10">
    <property type="entry name" value="Jelly Rolls"/>
    <property type="match status" value="1"/>
</dbReference>
<evidence type="ECO:0000256" key="1">
    <source>
        <dbReference type="ARBA" id="ARBA00023015"/>
    </source>
</evidence>
<sequence length="281" mass="32568">MGKRFFSASSFNVFELDLESWDYPKHKHNFFELVFIQSGSGVHTLNDSSFEYNEGDVFLLTPNDEHEFVITSRTVFGYLKFTEQLFLEKTELVSDLKWRKKIDAIILHANSVPGSIIKNEQDRESLFQLFQLLKKEFKAPSTYGRSILLELFGALLMIISRNISGNKFVVSLTEKDKVNEILTYIRQNVVDNEKIKISAIADEFNMSPNYVSVFIKKHAGISIQNYVMQTKMKMAERLLKQTSLNFSQISQKLDFTDSSHFTKTFKKYKGLTPKAFRMKIS</sequence>
<feature type="domain" description="HTH araC/xylS-type" evidence="4">
    <location>
        <begin position="179"/>
        <end position="279"/>
    </location>
</feature>
<evidence type="ECO:0000313" key="6">
    <source>
        <dbReference type="Proteomes" id="UP000194221"/>
    </source>
</evidence>
<dbReference type="PROSITE" id="PS01124">
    <property type="entry name" value="HTH_ARAC_FAMILY_2"/>
    <property type="match status" value="1"/>
</dbReference>
<dbReference type="SUPFAM" id="SSF46689">
    <property type="entry name" value="Homeodomain-like"/>
    <property type="match status" value="1"/>
</dbReference>
<reference evidence="5 6" key="1">
    <citation type="submission" date="2015-03" db="EMBL/GenBank/DDBJ databases">
        <title>Genome sequence of Tenacibaculum sp. S2-2, isolated from intestinal microbiota of sea cucumber, Apostichopus japonicas.</title>
        <authorList>
            <person name="Shao Z."/>
            <person name="Wang L."/>
            <person name="Li X."/>
        </authorList>
    </citation>
    <scope>NUCLEOTIDE SEQUENCE [LARGE SCALE GENOMIC DNA]</scope>
    <source>
        <strain evidence="5 6">S2-2</strain>
    </source>
</reference>
<evidence type="ECO:0000256" key="2">
    <source>
        <dbReference type="ARBA" id="ARBA00023125"/>
    </source>
</evidence>
<dbReference type="EMBL" id="LAPZ01000009">
    <property type="protein sequence ID" value="OSY87589.1"/>
    <property type="molecule type" value="Genomic_DNA"/>
</dbReference>
<name>A0A1Y2PCW5_9FLAO</name>
<dbReference type="GO" id="GO:0003700">
    <property type="term" value="F:DNA-binding transcription factor activity"/>
    <property type="evidence" value="ECO:0007669"/>
    <property type="project" value="InterPro"/>
</dbReference>
<dbReference type="OrthoDB" id="636258at2"/>
<dbReference type="Pfam" id="PF12833">
    <property type="entry name" value="HTH_18"/>
    <property type="match status" value="1"/>
</dbReference>
<keyword evidence="3" id="KW-0804">Transcription</keyword>
<dbReference type="InParanoid" id="A0A1Y2PCW5"/>
<keyword evidence="6" id="KW-1185">Reference proteome</keyword>
<dbReference type="InterPro" id="IPR018060">
    <property type="entry name" value="HTH_AraC"/>
</dbReference>
<dbReference type="Gene3D" id="1.10.10.60">
    <property type="entry name" value="Homeodomain-like"/>
    <property type="match status" value="2"/>
</dbReference>
<evidence type="ECO:0000259" key="4">
    <source>
        <dbReference type="PROSITE" id="PS01124"/>
    </source>
</evidence>
<keyword evidence="2" id="KW-0238">DNA-binding</keyword>
<dbReference type="STRING" id="1635173.WH52_10880"/>
<dbReference type="Pfam" id="PF02311">
    <property type="entry name" value="AraC_binding"/>
    <property type="match status" value="1"/>
</dbReference>
<protein>
    <recommendedName>
        <fullName evidence="4">HTH araC/xylS-type domain-containing protein</fullName>
    </recommendedName>
</protein>
<comment type="caution">
    <text evidence="5">The sequence shown here is derived from an EMBL/GenBank/DDBJ whole genome shotgun (WGS) entry which is preliminary data.</text>
</comment>
<dbReference type="RefSeq" id="WP_086030984.1">
    <property type="nucleotide sequence ID" value="NZ_LAPZ01000009.1"/>
</dbReference>
<organism evidence="5 6">
    <name type="scientific">Tenacibaculum holothuriorum</name>
    <dbReference type="NCBI Taxonomy" id="1635173"/>
    <lineage>
        <taxon>Bacteria</taxon>
        <taxon>Pseudomonadati</taxon>
        <taxon>Bacteroidota</taxon>
        <taxon>Flavobacteriia</taxon>
        <taxon>Flavobacteriales</taxon>
        <taxon>Flavobacteriaceae</taxon>
        <taxon>Tenacibaculum</taxon>
    </lineage>
</organism>
<dbReference type="SMART" id="SM00342">
    <property type="entry name" value="HTH_ARAC"/>
    <property type="match status" value="1"/>
</dbReference>
<dbReference type="InterPro" id="IPR003313">
    <property type="entry name" value="AraC-bd"/>
</dbReference>
<dbReference type="PANTHER" id="PTHR43280:SF2">
    <property type="entry name" value="HTH-TYPE TRANSCRIPTIONAL REGULATOR EXSA"/>
    <property type="match status" value="1"/>
</dbReference>
<dbReference type="InterPro" id="IPR037923">
    <property type="entry name" value="HTH-like"/>
</dbReference>
<evidence type="ECO:0000313" key="5">
    <source>
        <dbReference type="EMBL" id="OSY87589.1"/>
    </source>
</evidence>
<evidence type="ECO:0000256" key="3">
    <source>
        <dbReference type="ARBA" id="ARBA00023163"/>
    </source>
</evidence>
<dbReference type="AlphaFoldDB" id="A0A1Y2PCW5"/>
<proteinExistence type="predicted"/>
<dbReference type="Proteomes" id="UP000194221">
    <property type="component" value="Unassembled WGS sequence"/>
</dbReference>
<dbReference type="InterPro" id="IPR014710">
    <property type="entry name" value="RmlC-like_jellyroll"/>
</dbReference>
<keyword evidence="1" id="KW-0805">Transcription regulation</keyword>
<dbReference type="GO" id="GO:0043565">
    <property type="term" value="F:sequence-specific DNA binding"/>
    <property type="evidence" value="ECO:0007669"/>
    <property type="project" value="InterPro"/>
</dbReference>
<dbReference type="SUPFAM" id="SSF51215">
    <property type="entry name" value="Regulatory protein AraC"/>
    <property type="match status" value="1"/>
</dbReference>
<accession>A0A1Y2PCW5</accession>
<dbReference type="PANTHER" id="PTHR43280">
    <property type="entry name" value="ARAC-FAMILY TRANSCRIPTIONAL REGULATOR"/>
    <property type="match status" value="1"/>
</dbReference>
<gene>
    <name evidence="5" type="ORF">WH52_10880</name>
</gene>
<dbReference type="FunCoup" id="A0A1Y2PCW5">
    <property type="interactions" value="32"/>
</dbReference>
<dbReference type="InterPro" id="IPR009057">
    <property type="entry name" value="Homeodomain-like_sf"/>
</dbReference>